<comment type="caution">
    <text evidence="1">The sequence shown here is derived from an EMBL/GenBank/DDBJ whole genome shotgun (WGS) entry which is preliminary data.</text>
</comment>
<evidence type="ECO:0000313" key="2">
    <source>
        <dbReference type="Proteomes" id="UP001275084"/>
    </source>
</evidence>
<accession>A0AAJ0HBT3</accession>
<reference evidence="1" key="1">
    <citation type="journal article" date="2023" name="Mol. Phylogenet. Evol.">
        <title>Genome-scale phylogeny and comparative genomics of the fungal order Sordariales.</title>
        <authorList>
            <person name="Hensen N."/>
            <person name="Bonometti L."/>
            <person name="Westerberg I."/>
            <person name="Brannstrom I.O."/>
            <person name="Guillou S."/>
            <person name="Cros-Aarteil S."/>
            <person name="Calhoun S."/>
            <person name="Haridas S."/>
            <person name="Kuo A."/>
            <person name="Mondo S."/>
            <person name="Pangilinan J."/>
            <person name="Riley R."/>
            <person name="LaButti K."/>
            <person name="Andreopoulos B."/>
            <person name="Lipzen A."/>
            <person name="Chen C."/>
            <person name="Yan M."/>
            <person name="Daum C."/>
            <person name="Ng V."/>
            <person name="Clum A."/>
            <person name="Steindorff A."/>
            <person name="Ohm R.A."/>
            <person name="Martin F."/>
            <person name="Silar P."/>
            <person name="Natvig D.O."/>
            <person name="Lalanne C."/>
            <person name="Gautier V."/>
            <person name="Ament-Velasquez S.L."/>
            <person name="Kruys A."/>
            <person name="Hutchinson M.I."/>
            <person name="Powell A.J."/>
            <person name="Barry K."/>
            <person name="Miller A.N."/>
            <person name="Grigoriev I.V."/>
            <person name="Debuchy R."/>
            <person name="Gladieux P."/>
            <person name="Hiltunen Thoren M."/>
            <person name="Johannesson H."/>
        </authorList>
    </citation>
    <scope>NUCLEOTIDE SEQUENCE</scope>
    <source>
        <strain evidence="1">CBS 955.72</strain>
    </source>
</reference>
<protein>
    <submittedName>
        <fullName evidence="1">Uncharacterized protein</fullName>
    </submittedName>
</protein>
<sequence>MSHQRASSATTILNTPLHISTPTHWRSSSDTASILASMTLLSTDDEPYVGGHYDALKSIGISFLGPDGSLSTGNASHEENKAVRHHLTQVFGATTQFFCGPWVVLGCTPSVPPGRLPEFVGGLIAIWRHADNMDFDPRIGELGQGEEEMEVDTSILEGFQSDQIPPKEAVTRLIASIFPTCIAITYVAGSIIVELPESEDAVFQEALEDMPLIIAGAPFTLEYHNGPLAKVERGRRTTRPRPELAEEKRVADETDYFAKDGQFYPGVMLSSVDKQGKTYSSTSAGVLVQKGDQQRLIVSWHCWEEHDKKYPGLIKEDNDEARRAFRIVQGEGGTEVGRVSERIGETDVALAKLHPGVKFENRFMDIKADAKTFILSDQVKYRDQVLFDSFTTGKQKLLLLGWRFERQRDEGGPHPRLIEKRQNGQGEMVNVVLPRDEVVYIAGSQGVYGTSDNIQTKRPYIRDRACGSVLVRCFAVGKQHLRISEMLDLGEVCGLFHFVDLTSKFAASAKGYLIYADAFDPLVADGWTIVPPQE</sequence>
<gene>
    <name evidence="1" type="ORF">B0T25DRAFT_551712</name>
</gene>
<proteinExistence type="predicted"/>
<dbReference type="Proteomes" id="UP001275084">
    <property type="component" value="Unassembled WGS sequence"/>
</dbReference>
<evidence type="ECO:0000313" key="1">
    <source>
        <dbReference type="EMBL" id="KAK3346319.1"/>
    </source>
</evidence>
<dbReference type="AlphaFoldDB" id="A0AAJ0HBT3"/>
<organism evidence="1 2">
    <name type="scientific">Lasiosphaeria hispida</name>
    <dbReference type="NCBI Taxonomy" id="260671"/>
    <lineage>
        <taxon>Eukaryota</taxon>
        <taxon>Fungi</taxon>
        <taxon>Dikarya</taxon>
        <taxon>Ascomycota</taxon>
        <taxon>Pezizomycotina</taxon>
        <taxon>Sordariomycetes</taxon>
        <taxon>Sordariomycetidae</taxon>
        <taxon>Sordariales</taxon>
        <taxon>Lasiosphaeriaceae</taxon>
        <taxon>Lasiosphaeria</taxon>
    </lineage>
</organism>
<name>A0AAJ0HBT3_9PEZI</name>
<reference evidence="1" key="2">
    <citation type="submission" date="2023-06" db="EMBL/GenBank/DDBJ databases">
        <authorList>
            <consortium name="Lawrence Berkeley National Laboratory"/>
            <person name="Haridas S."/>
            <person name="Hensen N."/>
            <person name="Bonometti L."/>
            <person name="Westerberg I."/>
            <person name="Brannstrom I.O."/>
            <person name="Guillou S."/>
            <person name="Cros-Aarteil S."/>
            <person name="Calhoun S."/>
            <person name="Kuo A."/>
            <person name="Mondo S."/>
            <person name="Pangilinan J."/>
            <person name="Riley R."/>
            <person name="Labutti K."/>
            <person name="Andreopoulos B."/>
            <person name="Lipzen A."/>
            <person name="Chen C."/>
            <person name="Yanf M."/>
            <person name="Daum C."/>
            <person name="Ng V."/>
            <person name="Clum A."/>
            <person name="Steindorff A."/>
            <person name="Ohm R."/>
            <person name="Martin F."/>
            <person name="Silar P."/>
            <person name="Natvig D."/>
            <person name="Lalanne C."/>
            <person name="Gautier V."/>
            <person name="Ament-Velasquez S.L."/>
            <person name="Kruys A."/>
            <person name="Hutchinson M.I."/>
            <person name="Powell A.J."/>
            <person name="Barry K."/>
            <person name="Miller A.N."/>
            <person name="Grigoriev I.V."/>
            <person name="Debuchy R."/>
            <person name="Gladieux P."/>
            <person name="Thoren M.H."/>
            <person name="Johannesson H."/>
        </authorList>
    </citation>
    <scope>NUCLEOTIDE SEQUENCE</scope>
    <source>
        <strain evidence="1">CBS 955.72</strain>
    </source>
</reference>
<dbReference type="EMBL" id="JAUIQD010000006">
    <property type="protein sequence ID" value="KAK3346319.1"/>
    <property type="molecule type" value="Genomic_DNA"/>
</dbReference>
<keyword evidence="2" id="KW-1185">Reference proteome</keyword>